<dbReference type="SUPFAM" id="SSF52540">
    <property type="entry name" value="P-loop containing nucleoside triphosphate hydrolases"/>
    <property type="match status" value="1"/>
</dbReference>
<dbReference type="Pfam" id="PF00005">
    <property type="entry name" value="ABC_tran"/>
    <property type="match status" value="1"/>
</dbReference>
<dbReference type="EMBL" id="NGNV01000022">
    <property type="protein sequence ID" value="OYR87916.1"/>
    <property type="molecule type" value="Genomic_DNA"/>
</dbReference>
<dbReference type="InterPro" id="IPR003439">
    <property type="entry name" value="ABC_transporter-like_ATP-bd"/>
</dbReference>
<comment type="caution">
    <text evidence="11">The sequence shown here is derived from an EMBL/GenBank/DDBJ whole genome shotgun (WGS) entry which is preliminary data.</text>
</comment>
<reference evidence="11 12" key="1">
    <citation type="submission" date="2017-04" db="EMBL/GenBank/DDBJ databases">
        <authorList>
            <person name="Afonso C.L."/>
            <person name="Miller P.J."/>
            <person name="Scott M.A."/>
            <person name="Spackman E."/>
            <person name="Goraichik I."/>
            <person name="Dimitrov K.M."/>
            <person name="Suarez D.L."/>
            <person name="Swayne D.E."/>
        </authorList>
    </citation>
    <scope>NUCLEOTIDE SEQUENCE [LARGE SCALE GENOMIC DNA]</scope>
    <source>
        <strain evidence="11 12">609q</strain>
    </source>
</reference>
<evidence type="ECO:0000256" key="7">
    <source>
        <dbReference type="SAM" id="Phobius"/>
    </source>
</evidence>
<evidence type="ECO:0000313" key="10">
    <source>
        <dbReference type="EMBL" id="OYR87916.1"/>
    </source>
</evidence>
<feature type="transmembrane region" description="Helical" evidence="7">
    <location>
        <begin position="263"/>
        <end position="284"/>
    </location>
</feature>
<keyword evidence="5 7" id="KW-1133">Transmembrane helix</keyword>
<gene>
    <name evidence="10" type="ORF">CBF53_05155</name>
    <name evidence="11" type="ORF">CBF70_05850</name>
</gene>
<dbReference type="PANTHER" id="PTHR24221">
    <property type="entry name" value="ATP-BINDING CASSETTE SUB-FAMILY B"/>
    <property type="match status" value="1"/>
</dbReference>
<comment type="subcellular location">
    <subcellularLocation>
        <location evidence="1">Cell membrane</location>
        <topology evidence="1">Multi-pass membrane protein</topology>
    </subcellularLocation>
</comment>
<organism evidence="11 12">
    <name type="scientific">Lactobacillus taiwanensis</name>
    <dbReference type="NCBI Taxonomy" id="508451"/>
    <lineage>
        <taxon>Bacteria</taxon>
        <taxon>Bacillati</taxon>
        <taxon>Bacillota</taxon>
        <taxon>Bacilli</taxon>
        <taxon>Lactobacillales</taxon>
        <taxon>Lactobacillaceae</taxon>
        <taxon>Lactobacillus</taxon>
    </lineage>
</organism>
<keyword evidence="3" id="KW-0547">Nucleotide-binding</keyword>
<evidence type="ECO:0000313" key="13">
    <source>
        <dbReference type="Proteomes" id="UP000216316"/>
    </source>
</evidence>
<feature type="transmembrane region" description="Helical" evidence="7">
    <location>
        <begin position="12"/>
        <end position="30"/>
    </location>
</feature>
<name>A0A256LDL0_9LACO</name>
<feature type="domain" description="ABC transporter" evidence="8">
    <location>
        <begin position="321"/>
        <end position="525"/>
    </location>
</feature>
<dbReference type="InterPro" id="IPR039421">
    <property type="entry name" value="Type_1_exporter"/>
</dbReference>
<dbReference type="RefSeq" id="WP_094496597.1">
    <property type="nucleotide sequence ID" value="NZ_NGNV01000022.1"/>
</dbReference>
<dbReference type="Proteomes" id="UP000215828">
    <property type="component" value="Unassembled WGS sequence"/>
</dbReference>
<evidence type="ECO:0000256" key="3">
    <source>
        <dbReference type="ARBA" id="ARBA00022741"/>
    </source>
</evidence>
<dbReference type="Proteomes" id="UP000216316">
    <property type="component" value="Unassembled WGS sequence"/>
</dbReference>
<dbReference type="GO" id="GO:0016887">
    <property type="term" value="F:ATP hydrolysis activity"/>
    <property type="evidence" value="ECO:0007669"/>
    <property type="project" value="InterPro"/>
</dbReference>
<dbReference type="InterPro" id="IPR017871">
    <property type="entry name" value="ABC_transporter-like_CS"/>
</dbReference>
<dbReference type="AlphaFoldDB" id="A0A256LDL0"/>
<feature type="transmembrane region" description="Helical" evidence="7">
    <location>
        <begin position="235"/>
        <end position="257"/>
    </location>
</feature>
<dbReference type="PANTHER" id="PTHR24221:SF654">
    <property type="entry name" value="ATP-BINDING CASSETTE SUB-FAMILY B MEMBER 6"/>
    <property type="match status" value="1"/>
</dbReference>
<dbReference type="InterPro" id="IPR036640">
    <property type="entry name" value="ABC1_TM_sf"/>
</dbReference>
<dbReference type="PROSITE" id="PS50893">
    <property type="entry name" value="ABC_TRANSPORTER_2"/>
    <property type="match status" value="1"/>
</dbReference>
<dbReference type="GO" id="GO:0005524">
    <property type="term" value="F:ATP binding"/>
    <property type="evidence" value="ECO:0007669"/>
    <property type="project" value="UniProtKB-KW"/>
</dbReference>
<proteinExistence type="predicted"/>
<keyword evidence="6 7" id="KW-0472">Membrane</keyword>
<accession>A0A256LDL0</accession>
<dbReference type="SUPFAM" id="SSF90123">
    <property type="entry name" value="ABC transporter transmembrane region"/>
    <property type="match status" value="1"/>
</dbReference>
<keyword evidence="2 7" id="KW-0812">Transmembrane</keyword>
<evidence type="ECO:0000256" key="5">
    <source>
        <dbReference type="ARBA" id="ARBA00022989"/>
    </source>
</evidence>
<dbReference type="PROSITE" id="PS50929">
    <property type="entry name" value="ABC_TM1F"/>
    <property type="match status" value="1"/>
</dbReference>
<protein>
    <submittedName>
        <fullName evidence="11">ABC transporter</fullName>
    </submittedName>
</protein>
<evidence type="ECO:0000256" key="1">
    <source>
        <dbReference type="ARBA" id="ARBA00004651"/>
    </source>
</evidence>
<dbReference type="Pfam" id="PF00664">
    <property type="entry name" value="ABC_membrane"/>
    <property type="match status" value="1"/>
</dbReference>
<dbReference type="PROSITE" id="PS00211">
    <property type="entry name" value="ABC_TRANSPORTER_1"/>
    <property type="match status" value="1"/>
</dbReference>
<dbReference type="InterPro" id="IPR003593">
    <property type="entry name" value="AAA+_ATPase"/>
</dbReference>
<evidence type="ECO:0000313" key="11">
    <source>
        <dbReference type="EMBL" id="OYR91390.1"/>
    </source>
</evidence>
<dbReference type="SMART" id="SM00382">
    <property type="entry name" value="AAA"/>
    <property type="match status" value="1"/>
</dbReference>
<sequence length="525" mass="58889">MKKMLFKYSNKFRFILMIIFGLIASFQNIIMANVVQTLTNIATNKNWGKIAQFLIIVIAALVVTLIASLVFNRLKTNTIKETNTYLRTHILGGMLEESKDENSDSLGFLTNDFKLLETNRFNAQIEIIMQIFSLVLALGYALAVNWLLTLLFLVGSFIPMIVSNVFQKPIQESSEKWTSANSKYVNQTKNFLAGVETLHLYDGQNQAVAKNKQTISKLEQALSKMNLLNLDTNSWINFIANIITFLMPFLFGIYLVVKGQTSLGALFAIVQLANSFVNPILFILDDRSKLSTTKKIVEKINGFLDKETDQENSKTVSLQDLQVENLILKRDGKQLATGIDLNVKPGKKIAVIGPSGAGKSTLLQFLLYGKYGQAEAIRLNDKKVKAGTFPDLFSYASQAPVIFADSLLFNLTLGKNISREKVEEVCDKLDLNGLVKEKGFDYQLGVAADKLSGGQLARIELARAILMKRPVLLLDEINASLDKKTSDIIHKYLLASNLTFIEVIHHYEEAELKQYDEILDLKEYI</sequence>
<keyword evidence="13" id="KW-1185">Reference proteome</keyword>
<dbReference type="Gene3D" id="1.20.1560.10">
    <property type="entry name" value="ABC transporter type 1, transmembrane domain"/>
    <property type="match status" value="1"/>
</dbReference>
<keyword evidence="4" id="KW-0067">ATP-binding</keyword>
<evidence type="ECO:0000256" key="4">
    <source>
        <dbReference type="ARBA" id="ARBA00022840"/>
    </source>
</evidence>
<dbReference type="GO" id="GO:0005886">
    <property type="term" value="C:plasma membrane"/>
    <property type="evidence" value="ECO:0007669"/>
    <property type="project" value="UniProtKB-SubCell"/>
</dbReference>
<reference evidence="10 13" key="2">
    <citation type="submission" date="2017-05" db="EMBL/GenBank/DDBJ databases">
        <authorList>
            <person name="Lin X.B."/>
            <person name="Stothard P."/>
            <person name="Tasseva G."/>
            <person name="Walter J."/>
        </authorList>
    </citation>
    <scope>NUCLEOTIDE SEQUENCE [LARGE SCALE GENOMIC DNA]</scope>
    <source>
        <strain evidence="10 13">609u</strain>
    </source>
</reference>
<feature type="domain" description="ABC transmembrane type-1" evidence="9">
    <location>
        <begin position="14"/>
        <end position="292"/>
    </location>
</feature>
<evidence type="ECO:0000256" key="2">
    <source>
        <dbReference type="ARBA" id="ARBA00022692"/>
    </source>
</evidence>
<dbReference type="GO" id="GO:0140359">
    <property type="term" value="F:ABC-type transporter activity"/>
    <property type="evidence" value="ECO:0007669"/>
    <property type="project" value="InterPro"/>
</dbReference>
<evidence type="ECO:0000313" key="12">
    <source>
        <dbReference type="Proteomes" id="UP000215828"/>
    </source>
</evidence>
<reference evidence="12 13" key="3">
    <citation type="submission" date="2017-09" db="EMBL/GenBank/DDBJ databases">
        <title>Tripartite evolution among Lactobacillus johnsonii, Lactobacillus taiwanensis, Lactobacillus reuteri and their rodent host.</title>
        <authorList>
            <person name="Wang T."/>
            <person name="Knowles S."/>
            <person name="Cheng C."/>
        </authorList>
    </citation>
    <scope>NUCLEOTIDE SEQUENCE [LARGE SCALE GENOMIC DNA]</scope>
    <source>
        <strain evidence="11 12">609q</strain>
        <strain evidence="10 13">609u</strain>
    </source>
</reference>
<dbReference type="InterPro" id="IPR027417">
    <property type="entry name" value="P-loop_NTPase"/>
</dbReference>
<evidence type="ECO:0000256" key="6">
    <source>
        <dbReference type="ARBA" id="ARBA00023136"/>
    </source>
</evidence>
<dbReference type="InterPro" id="IPR011527">
    <property type="entry name" value="ABC1_TM_dom"/>
</dbReference>
<feature type="transmembrane region" description="Helical" evidence="7">
    <location>
        <begin position="50"/>
        <end position="71"/>
    </location>
</feature>
<evidence type="ECO:0000259" key="8">
    <source>
        <dbReference type="PROSITE" id="PS50893"/>
    </source>
</evidence>
<evidence type="ECO:0000259" key="9">
    <source>
        <dbReference type="PROSITE" id="PS50929"/>
    </source>
</evidence>
<dbReference type="Gene3D" id="3.40.50.300">
    <property type="entry name" value="P-loop containing nucleotide triphosphate hydrolases"/>
    <property type="match status" value="1"/>
</dbReference>
<dbReference type="EMBL" id="NGNX01000022">
    <property type="protein sequence ID" value="OYR91390.1"/>
    <property type="molecule type" value="Genomic_DNA"/>
</dbReference>
<dbReference type="GO" id="GO:0034040">
    <property type="term" value="F:ATPase-coupled lipid transmembrane transporter activity"/>
    <property type="evidence" value="ECO:0007669"/>
    <property type="project" value="TreeGrafter"/>
</dbReference>